<sequence length="200" mass="21720">LFLPLLAQITTAIGWRASIFTTVAVLVLLIPVVAIWMRNHPYDVGAAPLGEEVVTKPAPFRGNLFLAPLQTLASSSRSGTFWLLAGTFFFCGFSTNGLIGTHLIPACGDFDIPIVIAAGLLALMGVFDLVGTTLSGWLSDRLDSRWLLFWYYGLRGLSLIFLPTALSMGYTQLLIFAVFYGLDWIATVPPTVKITSDVFG</sequence>
<dbReference type="Gene3D" id="1.20.1250.20">
    <property type="entry name" value="MFS general substrate transporter like domains"/>
    <property type="match status" value="1"/>
</dbReference>
<dbReference type="InterPro" id="IPR036259">
    <property type="entry name" value="MFS_trans_sf"/>
</dbReference>
<accession>A0ABS7CL23</accession>
<feature type="domain" description="Major facilitator superfamily (MFS) profile" evidence="7">
    <location>
        <begin position="1"/>
        <end position="200"/>
    </location>
</feature>
<evidence type="ECO:0000256" key="2">
    <source>
        <dbReference type="ARBA" id="ARBA00022448"/>
    </source>
</evidence>
<comment type="caution">
    <text evidence="8">The sequence shown here is derived from an EMBL/GenBank/DDBJ whole genome shotgun (WGS) entry which is preliminary data.</text>
</comment>
<feature type="transmembrane region" description="Helical" evidence="6">
    <location>
        <begin position="12"/>
        <end position="36"/>
    </location>
</feature>
<dbReference type="SUPFAM" id="SSF103473">
    <property type="entry name" value="MFS general substrate transporter"/>
    <property type="match status" value="1"/>
</dbReference>
<comment type="subcellular location">
    <subcellularLocation>
        <location evidence="1">Cell membrane</location>
        <topology evidence="1">Multi-pass membrane protein</topology>
    </subcellularLocation>
</comment>
<evidence type="ECO:0000313" key="9">
    <source>
        <dbReference type="Proteomes" id="UP001519887"/>
    </source>
</evidence>
<feature type="transmembrane region" description="Helical" evidence="6">
    <location>
        <begin position="159"/>
        <end position="182"/>
    </location>
</feature>
<feature type="non-terminal residue" evidence="8">
    <location>
        <position position="1"/>
    </location>
</feature>
<dbReference type="EMBL" id="JAHZIK010002903">
    <property type="protein sequence ID" value="MBW7461375.1"/>
    <property type="molecule type" value="Genomic_DNA"/>
</dbReference>
<dbReference type="PANTHER" id="PTHR11360:SF290">
    <property type="entry name" value="MONOCARBOXYLATE MFS PERMEASE"/>
    <property type="match status" value="1"/>
</dbReference>
<dbReference type="Pfam" id="PF07690">
    <property type="entry name" value="MFS_1"/>
    <property type="match status" value="1"/>
</dbReference>
<evidence type="ECO:0000256" key="6">
    <source>
        <dbReference type="SAM" id="Phobius"/>
    </source>
</evidence>
<evidence type="ECO:0000259" key="7">
    <source>
        <dbReference type="PROSITE" id="PS50850"/>
    </source>
</evidence>
<dbReference type="PROSITE" id="PS50850">
    <property type="entry name" value="MFS"/>
    <property type="match status" value="1"/>
</dbReference>
<dbReference type="Proteomes" id="UP001519887">
    <property type="component" value="Unassembled WGS sequence"/>
</dbReference>
<evidence type="ECO:0000256" key="4">
    <source>
        <dbReference type="ARBA" id="ARBA00022989"/>
    </source>
</evidence>
<dbReference type="InterPro" id="IPR050327">
    <property type="entry name" value="Proton-linked_MCT"/>
</dbReference>
<dbReference type="InterPro" id="IPR011701">
    <property type="entry name" value="MFS"/>
</dbReference>
<feature type="transmembrane region" description="Helical" evidence="6">
    <location>
        <begin position="81"/>
        <end position="100"/>
    </location>
</feature>
<name>A0ABS7CL23_9BACL</name>
<keyword evidence="4 6" id="KW-1133">Transmembrane helix</keyword>
<keyword evidence="9" id="KW-1185">Reference proteome</keyword>
<evidence type="ECO:0000313" key="8">
    <source>
        <dbReference type="EMBL" id="MBW7461375.1"/>
    </source>
</evidence>
<keyword evidence="5 6" id="KW-0472">Membrane</keyword>
<feature type="transmembrane region" description="Helical" evidence="6">
    <location>
        <begin position="112"/>
        <end position="138"/>
    </location>
</feature>
<dbReference type="PANTHER" id="PTHR11360">
    <property type="entry name" value="MONOCARBOXYLATE TRANSPORTER"/>
    <property type="match status" value="1"/>
</dbReference>
<gene>
    <name evidence="8" type="ORF">K0U00_45700</name>
</gene>
<organism evidence="8 9">
    <name type="scientific">Paenibacillus sepulcri</name>
    <dbReference type="NCBI Taxonomy" id="359917"/>
    <lineage>
        <taxon>Bacteria</taxon>
        <taxon>Bacillati</taxon>
        <taxon>Bacillota</taxon>
        <taxon>Bacilli</taxon>
        <taxon>Bacillales</taxon>
        <taxon>Paenibacillaceae</taxon>
        <taxon>Paenibacillus</taxon>
    </lineage>
</organism>
<feature type="non-terminal residue" evidence="8">
    <location>
        <position position="200"/>
    </location>
</feature>
<reference evidence="8 9" key="1">
    <citation type="submission" date="2021-07" db="EMBL/GenBank/DDBJ databases">
        <title>Paenibacillus radiodurans sp. nov., isolated from the southeastern edge of Tengger Desert.</title>
        <authorList>
            <person name="Zhang G."/>
        </authorList>
    </citation>
    <scope>NUCLEOTIDE SEQUENCE [LARGE SCALE GENOMIC DNA]</scope>
    <source>
        <strain evidence="8 9">CCM 7311</strain>
    </source>
</reference>
<keyword evidence="3 6" id="KW-0812">Transmembrane</keyword>
<evidence type="ECO:0000256" key="5">
    <source>
        <dbReference type="ARBA" id="ARBA00023136"/>
    </source>
</evidence>
<dbReference type="InterPro" id="IPR020846">
    <property type="entry name" value="MFS_dom"/>
</dbReference>
<protein>
    <submittedName>
        <fullName evidence="8">MFS transporter</fullName>
    </submittedName>
</protein>
<keyword evidence="2" id="KW-0813">Transport</keyword>
<evidence type="ECO:0000256" key="1">
    <source>
        <dbReference type="ARBA" id="ARBA00004651"/>
    </source>
</evidence>
<proteinExistence type="predicted"/>
<evidence type="ECO:0000256" key="3">
    <source>
        <dbReference type="ARBA" id="ARBA00022692"/>
    </source>
</evidence>